<feature type="compositionally biased region" description="Basic and acidic residues" evidence="1">
    <location>
        <begin position="532"/>
        <end position="545"/>
    </location>
</feature>
<sequence length="562" mass="65289">MARVSLINGGKNIVEDPLTFNLVVMTLVRISTEICKNDKIRLLIKEKANGEKRRDRLFCDIKMWKKIRAHMEKSFLENRAIPPLVQRQLFFITRPIIGEIIKWFGNHRSLFRMNDIFEVRDGFDIMQCVVWTAHGTINEYETALSIVNNSRVHVVDRIFVGCTYCLVDLVNAIANRMSEAEKVALFILSSDMNPVIRFWLLDECSDDEVFIWAYYNNTHALNFIFEKLGPTTQSFYIRILRNVLLCSPKIFNFIAFKQNTDDFSTFMIRKHPSLVLSYFLDWPNQNKFYESANQLMRFMEKEDFHELFCNVIYNKISQECNDFDYRNVIIYLWDNCPENVKSHMSKQWVYPQLIYTIENDIVVNRELLVKEKMHNLILMTGYWIKYIINNYGLQTVDANCGKVALEEIVDSGAQVSVVKTNPLEGEIAEEEGKIKIRSAFGGKEETPLKTFKMKINDNEHVETLVTCDVSEKLVTDILISKGAYETLRQSTELQSSTTEKGKVYGEKRDFCEKKAIPLNEEREIEHVLSWKGKVKEKGSENHSESDGLESYAHSPTACDSCV</sequence>
<accession>A0A4Y2DI02</accession>
<proteinExistence type="predicted"/>
<gene>
    <name evidence="2" type="ORF">AVEN_94928_1</name>
</gene>
<evidence type="ECO:0000256" key="1">
    <source>
        <dbReference type="SAM" id="MobiDB-lite"/>
    </source>
</evidence>
<name>A0A4Y2DI02_ARAVE</name>
<evidence type="ECO:0000313" key="2">
    <source>
        <dbReference type="EMBL" id="GBM16433.1"/>
    </source>
</evidence>
<comment type="caution">
    <text evidence="2">The sequence shown here is derived from an EMBL/GenBank/DDBJ whole genome shotgun (WGS) entry which is preliminary data.</text>
</comment>
<keyword evidence="3" id="KW-1185">Reference proteome</keyword>
<feature type="region of interest" description="Disordered" evidence="1">
    <location>
        <begin position="532"/>
        <end position="562"/>
    </location>
</feature>
<protein>
    <submittedName>
        <fullName evidence="2">Uncharacterized protein</fullName>
    </submittedName>
</protein>
<reference evidence="2 3" key="1">
    <citation type="journal article" date="2019" name="Sci. Rep.">
        <title>Orb-weaving spider Araneus ventricosus genome elucidates the spidroin gene catalogue.</title>
        <authorList>
            <person name="Kono N."/>
            <person name="Nakamura H."/>
            <person name="Ohtoshi R."/>
            <person name="Moran D.A.P."/>
            <person name="Shinohara A."/>
            <person name="Yoshida Y."/>
            <person name="Fujiwara M."/>
            <person name="Mori M."/>
            <person name="Tomita M."/>
            <person name="Arakawa K."/>
        </authorList>
    </citation>
    <scope>NUCLEOTIDE SEQUENCE [LARGE SCALE GENOMIC DNA]</scope>
</reference>
<dbReference type="Proteomes" id="UP000499080">
    <property type="component" value="Unassembled WGS sequence"/>
</dbReference>
<dbReference type="AlphaFoldDB" id="A0A4Y2DI02"/>
<dbReference type="EMBL" id="BGPR01000374">
    <property type="protein sequence ID" value="GBM16433.1"/>
    <property type="molecule type" value="Genomic_DNA"/>
</dbReference>
<evidence type="ECO:0000313" key="3">
    <source>
        <dbReference type="Proteomes" id="UP000499080"/>
    </source>
</evidence>
<organism evidence="2 3">
    <name type="scientific">Araneus ventricosus</name>
    <name type="common">Orbweaver spider</name>
    <name type="synonym">Epeira ventricosa</name>
    <dbReference type="NCBI Taxonomy" id="182803"/>
    <lineage>
        <taxon>Eukaryota</taxon>
        <taxon>Metazoa</taxon>
        <taxon>Ecdysozoa</taxon>
        <taxon>Arthropoda</taxon>
        <taxon>Chelicerata</taxon>
        <taxon>Arachnida</taxon>
        <taxon>Araneae</taxon>
        <taxon>Araneomorphae</taxon>
        <taxon>Entelegynae</taxon>
        <taxon>Araneoidea</taxon>
        <taxon>Araneidae</taxon>
        <taxon>Araneus</taxon>
    </lineage>
</organism>